<proteinExistence type="predicted"/>
<dbReference type="Gene3D" id="6.20.50.110">
    <property type="entry name" value="Methyltransferase, zinc-binding domain"/>
    <property type="match status" value="1"/>
</dbReference>
<dbReference type="Pfam" id="PF08484">
    <property type="entry name" value="Methyltransf_14"/>
    <property type="match status" value="1"/>
</dbReference>
<keyword evidence="4" id="KW-1185">Reference proteome</keyword>
<dbReference type="InterPro" id="IPR029063">
    <property type="entry name" value="SAM-dependent_MTases_sf"/>
</dbReference>
<reference evidence="3 4" key="1">
    <citation type="submission" date="2018-03" db="EMBL/GenBank/DDBJ databases">
        <authorList>
            <person name="Keele B.F."/>
        </authorList>
    </citation>
    <scope>NUCLEOTIDE SEQUENCE [LARGE SCALE GENOMIC DNA]</scope>
    <source>
        <strain evidence="3 4">CECT 8626</strain>
    </source>
</reference>
<dbReference type="Gene3D" id="3.40.50.150">
    <property type="entry name" value="Vaccinia Virus protein VP39"/>
    <property type="match status" value="1"/>
</dbReference>
<evidence type="ECO:0008006" key="5">
    <source>
        <dbReference type="Google" id="ProtNLM"/>
    </source>
</evidence>
<sequence>MEDLVRQGSARKAGEYRVTSNPTCRHCGADMPLTFVDLGLSAVANSYVPMDKAGEPEPKYTLHTRVCESCWLVQVDEDVPPEKIFTGDYAYFSSFSDSWLGHMKVYADMVSKRFGLGRESFVVEIASNDGYLLKNFVAAGIPVLGIEPSGSVAAAAEKAGVPTLVEFFGEKLAKRLYDEGKRPDLICSANVLAHVPDINDFVAGVATLLTGEAVYTVEFPHLLRLIEDVQFDTIYHEHYSYLSLLAVEKVFQSKGLRVFDVEVLPTHGGSLRVYACRKEAGHAEGPGLAKVRADETTAKLDSRKGYEGFSERVQAVRTGLLEFLERAKAQGKLVAAYGAAAKGNTLLNYCAIGPDLVAFCVDKNPAKQNTLLPGSRIPVFGVEELRKRQPDFVLILPWNLKAEIITQLADLRAGGTRFVTAVPAIKVTA</sequence>
<dbReference type="AlphaFoldDB" id="A0A2R8B6F1"/>
<accession>A0A2R8B6F1</accession>
<feature type="domain" description="Methyltransferase putative zinc binding" evidence="1">
    <location>
        <begin position="24"/>
        <end position="85"/>
    </location>
</feature>
<organism evidence="3 4">
    <name type="scientific">Albidovulum aquaemixtae</name>
    <dbReference type="NCBI Taxonomy" id="1542388"/>
    <lineage>
        <taxon>Bacteria</taxon>
        <taxon>Pseudomonadati</taxon>
        <taxon>Pseudomonadota</taxon>
        <taxon>Alphaproteobacteria</taxon>
        <taxon>Rhodobacterales</taxon>
        <taxon>Paracoccaceae</taxon>
        <taxon>Albidovulum</taxon>
    </lineage>
</organism>
<dbReference type="InterPro" id="IPR038576">
    <property type="entry name" value="Methyltransf_Zn-bd_dom_put_sf"/>
</dbReference>
<gene>
    <name evidence="3" type="ORF">DEA8626_01623</name>
</gene>
<evidence type="ECO:0000259" key="1">
    <source>
        <dbReference type="Pfam" id="PF08421"/>
    </source>
</evidence>
<evidence type="ECO:0000259" key="2">
    <source>
        <dbReference type="Pfam" id="PF08484"/>
    </source>
</evidence>
<dbReference type="SUPFAM" id="SSF53335">
    <property type="entry name" value="S-adenosyl-L-methionine-dependent methyltransferases"/>
    <property type="match status" value="1"/>
</dbReference>
<name>A0A2R8B6F1_9RHOB</name>
<dbReference type="Gene3D" id="3.40.50.720">
    <property type="entry name" value="NAD(P)-binding Rossmann-like Domain"/>
    <property type="match status" value="1"/>
</dbReference>
<dbReference type="EMBL" id="OMOQ01000001">
    <property type="protein sequence ID" value="SPH18093.1"/>
    <property type="molecule type" value="Genomic_DNA"/>
</dbReference>
<evidence type="ECO:0000313" key="3">
    <source>
        <dbReference type="EMBL" id="SPH18093.1"/>
    </source>
</evidence>
<dbReference type="Gene3D" id="6.10.250.3100">
    <property type="match status" value="1"/>
</dbReference>
<dbReference type="Proteomes" id="UP000244924">
    <property type="component" value="Unassembled WGS sequence"/>
</dbReference>
<dbReference type="PANTHER" id="PTHR43861">
    <property type="entry name" value="TRANS-ACONITATE 2-METHYLTRANSFERASE-RELATED"/>
    <property type="match status" value="1"/>
</dbReference>
<feature type="domain" description="C-methyltransferase" evidence="2">
    <location>
        <begin position="265"/>
        <end position="423"/>
    </location>
</feature>
<dbReference type="PANTHER" id="PTHR43861:SF5">
    <property type="entry name" value="BLL5978 PROTEIN"/>
    <property type="match status" value="1"/>
</dbReference>
<evidence type="ECO:0000313" key="4">
    <source>
        <dbReference type="Proteomes" id="UP000244924"/>
    </source>
</evidence>
<dbReference type="Pfam" id="PF08421">
    <property type="entry name" value="Methyltransf_13"/>
    <property type="match status" value="1"/>
</dbReference>
<dbReference type="InterPro" id="IPR013691">
    <property type="entry name" value="MeTrfase_14"/>
</dbReference>
<dbReference type="Pfam" id="PF13489">
    <property type="entry name" value="Methyltransf_23"/>
    <property type="match status" value="1"/>
</dbReference>
<dbReference type="InterPro" id="IPR013630">
    <property type="entry name" value="Methyltransf_Zn-bd_dom_put"/>
</dbReference>
<protein>
    <recommendedName>
        <fullName evidence="5">2-polyprenyl-6-hydroxyphenol methylase</fullName>
    </recommendedName>
</protein>